<gene>
    <name evidence="1" type="ORF">RALSY_20356</name>
</gene>
<sequence length="280" mass="29414">MAAAVSSFRSTWAGAPADIALARTGQSVPLLSAAAALAVAVAVSGWLSGMRHASAVDATQIENWRARVAQAMEPRALRQLRRLAGGGSAPAQTALGEALLDGRDASLRDEGMRWLETAAQPSDGATGDARAQLALGKALLLGTGSVTRDYPRALHLLRQAADRGDAAAAYYLGLMYRSGYGTAANTALAAHWFDRAARHGIPVAMFMLANAYRDGDGVPRDEARALALYEQAAGHELPEAVQALAMAYQNGELGLARDDAAFHKQWLETAHALKHPALAP</sequence>
<dbReference type="InterPro" id="IPR011990">
    <property type="entry name" value="TPR-like_helical_dom_sf"/>
</dbReference>
<dbReference type="InterPro" id="IPR052945">
    <property type="entry name" value="Mitotic_Regulator"/>
</dbReference>
<reference evidence="1" key="1">
    <citation type="journal article" date="2011" name="PLoS ONE">
        <title>Ralstonia syzygii, the Blood Disease Bacterium and some Asian R. solanacearum strains form a single genomic species despite divergent lifestyles.</title>
        <authorList>
            <person name="Remenant B."/>
            <person name="de Cambiaire J.C."/>
            <person name="Cellier G."/>
            <person name="Jacobs J.M."/>
            <person name="Mangenot S."/>
            <person name="Barbe V."/>
            <person name="Lajus A."/>
            <person name="Vallenet D."/>
            <person name="Medigue C."/>
            <person name="Fegan M."/>
            <person name="Allen C."/>
            <person name="Prior P."/>
        </authorList>
    </citation>
    <scope>NUCLEOTIDE SEQUENCE</scope>
    <source>
        <strain evidence="1">R24</strain>
    </source>
</reference>
<reference evidence="1" key="2">
    <citation type="submission" date="2011-04" db="EMBL/GenBank/DDBJ databases">
        <authorList>
            <person name="Genoscope - CEA"/>
        </authorList>
    </citation>
    <scope>NUCLEOTIDE SEQUENCE</scope>
    <source>
        <strain evidence="1">R24</strain>
    </source>
</reference>
<dbReference type="SMART" id="SM00671">
    <property type="entry name" value="SEL1"/>
    <property type="match status" value="4"/>
</dbReference>
<evidence type="ECO:0008006" key="2">
    <source>
        <dbReference type="Google" id="ProtNLM"/>
    </source>
</evidence>
<protein>
    <recommendedName>
        <fullName evidence="2">Sel1 repeat family protein</fullName>
    </recommendedName>
</protein>
<dbReference type="SUPFAM" id="SSF81901">
    <property type="entry name" value="HCP-like"/>
    <property type="match status" value="1"/>
</dbReference>
<evidence type="ECO:0000313" key="1">
    <source>
        <dbReference type="EMBL" id="CCA85747.1"/>
    </source>
</evidence>
<name>G3A2T4_9RALS</name>
<dbReference type="PANTHER" id="PTHR43628">
    <property type="entry name" value="ACTIVATOR OF C KINASE PROTEIN 1-RELATED"/>
    <property type="match status" value="1"/>
</dbReference>
<dbReference type="InterPro" id="IPR006597">
    <property type="entry name" value="Sel1-like"/>
</dbReference>
<dbReference type="EMBL" id="FR854087">
    <property type="protein sequence ID" value="CCA85747.1"/>
    <property type="molecule type" value="Genomic_DNA"/>
</dbReference>
<dbReference type="Pfam" id="PF08238">
    <property type="entry name" value="Sel1"/>
    <property type="match status" value="5"/>
</dbReference>
<dbReference type="Gene3D" id="1.25.40.10">
    <property type="entry name" value="Tetratricopeptide repeat domain"/>
    <property type="match status" value="1"/>
</dbReference>
<dbReference type="AlphaFoldDB" id="G3A2T4"/>
<proteinExistence type="predicted"/>
<organism evidence="1">
    <name type="scientific">Ralstonia syzygii R24</name>
    <dbReference type="NCBI Taxonomy" id="907261"/>
    <lineage>
        <taxon>Bacteria</taxon>
        <taxon>Pseudomonadati</taxon>
        <taxon>Pseudomonadota</taxon>
        <taxon>Betaproteobacteria</taxon>
        <taxon>Burkholderiales</taxon>
        <taxon>Burkholderiaceae</taxon>
        <taxon>Ralstonia</taxon>
        <taxon>Ralstonia solanacearum species complex</taxon>
    </lineage>
</organism>
<dbReference type="PANTHER" id="PTHR43628:SF1">
    <property type="entry name" value="CHITIN SYNTHASE REGULATORY FACTOR 2-RELATED"/>
    <property type="match status" value="1"/>
</dbReference>
<accession>G3A2T4</accession>